<accession>A0A5J4U8N5</accession>
<evidence type="ECO:0000313" key="2">
    <source>
        <dbReference type="EMBL" id="KAA6366708.1"/>
    </source>
</evidence>
<reference evidence="2 3" key="1">
    <citation type="submission" date="2019-03" db="EMBL/GenBank/DDBJ databases">
        <title>Single cell metagenomics reveals metabolic interactions within the superorganism composed of flagellate Streblomastix strix and complex community of Bacteroidetes bacteria on its surface.</title>
        <authorList>
            <person name="Treitli S.C."/>
            <person name="Kolisko M."/>
            <person name="Husnik F."/>
            <person name="Keeling P."/>
            <person name="Hampl V."/>
        </authorList>
    </citation>
    <scope>NUCLEOTIDE SEQUENCE [LARGE SCALE GENOMIC DNA]</scope>
    <source>
        <strain evidence="2">ST1C</strain>
    </source>
</reference>
<proteinExistence type="predicted"/>
<comment type="caution">
    <text evidence="2">The sequence shown here is derived from an EMBL/GenBank/DDBJ whole genome shotgun (WGS) entry which is preliminary data.</text>
</comment>
<dbReference type="EMBL" id="SNRW01019079">
    <property type="protein sequence ID" value="KAA6366708.1"/>
    <property type="molecule type" value="Genomic_DNA"/>
</dbReference>
<evidence type="ECO:0000313" key="3">
    <source>
        <dbReference type="Proteomes" id="UP000324800"/>
    </source>
</evidence>
<organism evidence="2 3">
    <name type="scientific">Streblomastix strix</name>
    <dbReference type="NCBI Taxonomy" id="222440"/>
    <lineage>
        <taxon>Eukaryota</taxon>
        <taxon>Metamonada</taxon>
        <taxon>Preaxostyla</taxon>
        <taxon>Oxymonadida</taxon>
        <taxon>Streblomastigidae</taxon>
        <taxon>Streblomastix</taxon>
    </lineage>
</organism>
<sequence>MDQSKRQGSPYHTPLKDVGKSVEEQVEYEGGIEEIEAQLFHSQRTEFDDIILMARGAQLEIFNTKKNQKDFYRNVYFYVE</sequence>
<evidence type="ECO:0000256" key="1">
    <source>
        <dbReference type="SAM" id="MobiDB-lite"/>
    </source>
</evidence>
<feature type="region of interest" description="Disordered" evidence="1">
    <location>
        <begin position="1"/>
        <end position="22"/>
    </location>
</feature>
<dbReference type="Proteomes" id="UP000324800">
    <property type="component" value="Unassembled WGS sequence"/>
</dbReference>
<dbReference type="AlphaFoldDB" id="A0A5J4U8N5"/>
<name>A0A5J4U8N5_9EUKA</name>
<gene>
    <name evidence="2" type="ORF">EZS28_037765</name>
</gene>
<protein>
    <submittedName>
        <fullName evidence="2">Uncharacterized protein</fullName>
    </submittedName>
</protein>